<evidence type="ECO:0000313" key="2">
    <source>
        <dbReference type="EMBL" id="GCE09017.1"/>
    </source>
</evidence>
<dbReference type="EMBL" id="BIFQ01000002">
    <property type="protein sequence ID" value="GCE09017.1"/>
    <property type="molecule type" value="Genomic_DNA"/>
</dbReference>
<proteinExistence type="predicted"/>
<comment type="caution">
    <text evidence="2">The sequence shown here is derived from an EMBL/GenBank/DDBJ whole genome shotgun (WGS) entry which is preliminary data.</text>
</comment>
<dbReference type="InterPro" id="IPR008254">
    <property type="entry name" value="Flavodoxin/NO_synth"/>
</dbReference>
<organism evidence="2 3">
    <name type="scientific">Dictyobacter aurantiacus</name>
    <dbReference type="NCBI Taxonomy" id="1936993"/>
    <lineage>
        <taxon>Bacteria</taxon>
        <taxon>Bacillati</taxon>
        <taxon>Chloroflexota</taxon>
        <taxon>Ktedonobacteria</taxon>
        <taxon>Ktedonobacterales</taxon>
        <taxon>Dictyobacteraceae</taxon>
        <taxon>Dictyobacter</taxon>
    </lineage>
</organism>
<dbReference type="OrthoDB" id="9795729at2"/>
<dbReference type="GO" id="GO:0070819">
    <property type="term" value="F:menaquinone-dependent protoporphyrinogen oxidase activity"/>
    <property type="evidence" value="ECO:0007669"/>
    <property type="project" value="TreeGrafter"/>
</dbReference>
<dbReference type="Pfam" id="PF12724">
    <property type="entry name" value="Flavodoxin_5"/>
    <property type="match status" value="1"/>
</dbReference>
<keyword evidence="3" id="KW-1185">Reference proteome</keyword>
<evidence type="ECO:0000259" key="1">
    <source>
        <dbReference type="PROSITE" id="PS50902"/>
    </source>
</evidence>
<dbReference type="RefSeq" id="WP_126601471.1">
    <property type="nucleotide sequence ID" value="NZ_BIFQ01000002.1"/>
</dbReference>
<gene>
    <name evidence="2" type="primary">hemG</name>
    <name evidence="2" type="ORF">KDAU_63460</name>
</gene>
<name>A0A401ZQ67_9CHLR</name>
<sequence length="169" mass="19235">MAILVLYASKHGSTRGIAECLAEQLKQEGKETELHTVDEVLNPERYEAFVIGSAIYYGSWLIEATKWVHRHRDILSRHPIWLFSSGPLGTAIEDAEQQPKEIAEFQQTLDIQDTRIFFGTLDHSKLSFAERMMSKGVGASEGDFRDWQAIKDWATKIARDLDTRLPARS</sequence>
<protein>
    <submittedName>
        <fullName evidence="2">Flavodoxin</fullName>
    </submittedName>
</protein>
<dbReference type="GO" id="GO:0006783">
    <property type="term" value="P:heme biosynthetic process"/>
    <property type="evidence" value="ECO:0007669"/>
    <property type="project" value="TreeGrafter"/>
</dbReference>
<dbReference type="PROSITE" id="PS00201">
    <property type="entry name" value="FLAVODOXIN"/>
    <property type="match status" value="1"/>
</dbReference>
<dbReference type="SUPFAM" id="SSF52218">
    <property type="entry name" value="Flavoproteins"/>
    <property type="match status" value="1"/>
</dbReference>
<dbReference type="PANTHER" id="PTHR38030:SF2">
    <property type="entry name" value="PROTOPORPHYRINOGEN IX DEHYDROGENASE [QUINONE]"/>
    <property type="match status" value="1"/>
</dbReference>
<dbReference type="InterPro" id="IPR029039">
    <property type="entry name" value="Flavoprotein-like_sf"/>
</dbReference>
<dbReference type="AlphaFoldDB" id="A0A401ZQ67"/>
<dbReference type="PANTHER" id="PTHR38030">
    <property type="entry name" value="PROTOPORPHYRINOGEN IX DEHYDROGENASE [MENAQUINONE]"/>
    <property type="match status" value="1"/>
</dbReference>
<dbReference type="Proteomes" id="UP000287224">
    <property type="component" value="Unassembled WGS sequence"/>
</dbReference>
<dbReference type="GO" id="GO:0009055">
    <property type="term" value="F:electron transfer activity"/>
    <property type="evidence" value="ECO:0007669"/>
    <property type="project" value="InterPro"/>
</dbReference>
<accession>A0A401ZQ67</accession>
<reference evidence="3" key="1">
    <citation type="submission" date="2018-12" db="EMBL/GenBank/DDBJ databases">
        <title>Tengunoibacter tsumagoiensis gen. nov., sp. nov., Dictyobacter kobayashii sp. nov., D. alpinus sp. nov., and D. joshuensis sp. nov. and description of Dictyobacteraceae fam. nov. within the order Ktedonobacterales isolated from Tengu-no-mugimeshi.</title>
        <authorList>
            <person name="Wang C.M."/>
            <person name="Zheng Y."/>
            <person name="Sakai Y."/>
            <person name="Toyoda A."/>
            <person name="Minakuchi Y."/>
            <person name="Abe K."/>
            <person name="Yokota A."/>
            <person name="Yabe S."/>
        </authorList>
    </citation>
    <scope>NUCLEOTIDE SEQUENCE [LARGE SCALE GENOMIC DNA]</scope>
    <source>
        <strain evidence="3">S-27</strain>
    </source>
</reference>
<dbReference type="Gene3D" id="3.40.50.360">
    <property type="match status" value="1"/>
</dbReference>
<dbReference type="InterPro" id="IPR001226">
    <property type="entry name" value="Flavodoxin_CS"/>
</dbReference>
<dbReference type="InterPro" id="IPR052200">
    <property type="entry name" value="Protoporphyrinogen_IX_DH"/>
</dbReference>
<dbReference type="PROSITE" id="PS50902">
    <property type="entry name" value="FLAVODOXIN_LIKE"/>
    <property type="match status" value="1"/>
</dbReference>
<evidence type="ECO:0000313" key="3">
    <source>
        <dbReference type="Proteomes" id="UP000287224"/>
    </source>
</evidence>
<feature type="domain" description="Flavodoxin-like" evidence="1">
    <location>
        <begin position="3"/>
        <end position="169"/>
    </location>
</feature>
<dbReference type="InterPro" id="IPR026816">
    <property type="entry name" value="Flavodoxin_dom"/>
</dbReference>
<dbReference type="GO" id="GO:0010181">
    <property type="term" value="F:FMN binding"/>
    <property type="evidence" value="ECO:0007669"/>
    <property type="project" value="InterPro"/>
</dbReference>